<evidence type="ECO:0000313" key="5">
    <source>
        <dbReference type="EMBL" id="JAI47439.1"/>
    </source>
</evidence>
<dbReference type="InterPro" id="IPR036397">
    <property type="entry name" value="RNaseH_sf"/>
</dbReference>
<evidence type="ECO:0000313" key="2">
    <source>
        <dbReference type="EMBL" id="JAI27731.1"/>
    </source>
</evidence>
<proteinExistence type="predicted"/>
<dbReference type="AlphaFoldDB" id="A0A0K8VLR5"/>
<gene>
    <name evidence="4" type="primary">TCB1_20</name>
    <name evidence="5" type="synonym">TCB1_14</name>
    <name evidence="2" type="synonym">TCB1_27</name>
    <name evidence="3" type="synonym">TCB1_45</name>
    <name evidence="4" type="ORF">c1_g2_i1</name>
    <name evidence="2" type="ORF">c1_g2_i4</name>
    <name evidence="5" type="ORF">c1_g2_i5</name>
    <name evidence="3" type="ORF">c1_g2_i6</name>
</gene>
<sequence>LDKNYADNLPLAWIFQQDNDPKHCSRVVKDWIAMNRIKCLEWPAQSPDLNPIENLWGIIKRAVAARKPSNKATLWQILNEEWRKITADQCNTLVRTMNQRCREVILQKGFPTKY</sequence>
<dbReference type="InterPro" id="IPR038717">
    <property type="entry name" value="Tc1-like_DDE_dom"/>
</dbReference>
<dbReference type="EMBL" id="GDHF01024583">
    <property type="protein sequence ID" value="JAI27731.1"/>
    <property type="molecule type" value="Transcribed_RNA"/>
</dbReference>
<feature type="domain" description="Tc1-like transposase DDE" evidence="1">
    <location>
        <begin position="14"/>
        <end position="74"/>
    </location>
</feature>
<dbReference type="Gene3D" id="3.30.420.10">
    <property type="entry name" value="Ribonuclease H-like superfamily/Ribonuclease H"/>
    <property type="match status" value="1"/>
</dbReference>
<dbReference type="EMBL" id="GDHF01004875">
    <property type="protein sequence ID" value="JAI47439.1"/>
    <property type="molecule type" value="Transcribed_RNA"/>
</dbReference>
<evidence type="ECO:0000313" key="4">
    <source>
        <dbReference type="EMBL" id="JAI39814.1"/>
    </source>
</evidence>
<reference evidence="4" key="1">
    <citation type="submission" date="2015-06" db="EMBL/GenBank/DDBJ databases">
        <authorList>
            <person name="Hoefler B.C."/>
            <person name="Straight P.D."/>
        </authorList>
    </citation>
    <scope>NUCLEOTIDE SEQUENCE</scope>
</reference>
<organism evidence="4">
    <name type="scientific">Bactrocera latifrons</name>
    <name type="common">Malaysian fruit fly</name>
    <name type="synonym">Chaetodacus latifrons</name>
    <dbReference type="NCBI Taxonomy" id="174628"/>
    <lineage>
        <taxon>Eukaryota</taxon>
        <taxon>Metazoa</taxon>
        <taxon>Ecdysozoa</taxon>
        <taxon>Arthropoda</taxon>
        <taxon>Hexapoda</taxon>
        <taxon>Insecta</taxon>
        <taxon>Pterygota</taxon>
        <taxon>Neoptera</taxon>
        <taxon>Endopterygota</taxon>
        <taxon>Diptera</taxon>
        <taxon>Brachycera</taxon>
        <taxon>Muscomorpha</taxon>
        <taxon>Tephritoidea</taxon>
        <taxon>Tephritidae</taxon>
        <taxon>Bactrocera</taxon>
        <taxon>Bactrocera</taxon>
    </lineage>
</organism>
<evidence type="ECO:0000259" key="1">
    <source>
        <dbReference type="Pfam" id="PF13358"/>
    </source>
</evidence>
<dbReference type="EMBL" id="GDHF01012500">
    <property type="protein sequence ID" value="JAI39814.1"/>
    <property type="molecule type" value="Transcribed_RNA"/>
</dbReference>
<name>A0A0K8VLR5_BACLA</name>
<dbReference type="EMBL" id="GDHF01023077">
    <property type="protein sequence ID" value="JAI29237.1"/>
    <property type="molecule type" value="Transcribed_RNA"/>
</dbReference>
<dbReference type="Pfam" id="PF13358">
    <property type="entry name" value="DDE_3"/>
    <property type="match status" value="1"/>
</dbReference>
<feature type="non-terminal residue" evidence="4">
    <location>
        <position position="1"/>
    </location>
</feature>
<dbReference type="GO" id="GO:0003676">
    <property type="term" value="F:nucleic acid binding"/>
    <property type="evidence" value="ECO:0007669"/>
    <property type="project" value="InterPro"/>
</dbReference>
<protein>
    <submittedName>
        <fullName evidence="4">Transposable element Tcb1 transposase</fullName>
    </submittedName>
</protein>
<accession>A0A0K8VLR5</accession>
<evidence type="ECO:0000313" key="3">
    <source>
        <dbReference type="EMBL" id="JAI29237.1"/>
    </source>
</evidence>